<proteinExistence type="predicted"/>
<feature type="region of interest" description="Disordered" evidence="6">
    <location>
        <begin position="33"/>
        <end position="56"/>
    </location>
</feature>
<accession>A0ABW2F4Z8</accession>
<evidence type="ECO:0000313" key="8">
    <source>
        <dbReference type="EMBL" id="MFC7148297.1"/>
    </source>
</evidence>
<feature type="chain" id="PRO_5046596715" evidence="7">
    <location>
        <begin position="28"/>
        <end position="514"/>
    </location>
</feature>
<protein>
    <submittedName>
        <fullName evidence="8">Extracellular solute-binding protein</fullName>
    </submittedName>
</protein>
<keyword evidence="2 7" id="KW-0732">Signal</keyword>
<dbReference type="Pfam" id="PF01547">
    <property type="entry name" value="SBP_bac_1"/>
    <property type="match status" value="1"/>
</dbReference>
<dbReference type="Proteomes" id="UP001596378">
    <property type="component" value="Unassembled WGS sequence"/>
</dbReference>
<sequence>MRRKDRIQPGQLANLLLCTFLLGGLLAACSGKTETGSSGNANPAGSSTSGGKPQSGDFDEPYKLTIMLDNFTAENPPAESDAMTFLRETTKTDIDITWVPRTSYTEKLNATIASNTMPKVVVSLDIKTPAIINAIRSGVFWEIGPYLEDYPRLAAMSPVLKNNVLVDGKLYAIPRHLDLASNGFVYRSDWVKDLGMQPPATLEDVYELAKAMVHNDPDGNGKPDTYGLIEHNDPEGFDQVVLLLGGPYKWLVENDAFVPYFETPEYREALDFYKRLYDEKLVNQDFAAINKEQRSELIENGKGGMMFAYAYQITERLPIIRKTVPDADMEMGNLAGPKGERLMPSLGYTGLYLIPKSSVKTEAELKRVLQFFEDLADPRVQTFMQWGLEDVHYKMENGKPVKIDEARYQTEINILRRLKPHTMSEAPDGVNSPDVDKVLTYFKEKEDKVVGDPSLAYISDTYAERGTELTKIIEDARIKYIMGMIDENGWNDAVAEWHKKGGDKIVQEYSDQLK</sequence>
<keyword evidence="1" id="KW-1003">Cell membrane</keyword>
<dbReference type="SUPFAM" id="SSF53850">
    <property type="entry name" value="Periplasmic binding protein-like II"/>
    <property type="match status" value="1"/>
</dbReference>
<evidence type="ECO:0000313" key="9">
    <source>
        <dbReference type="Proteomes" id="UP001596378"/>
    </source>
</evidence>
<keyword evidence="4" id="KW-0564">Palmitate</keyword>
<dbReference type="PROSITE" id="PS51257">
    <property type="entry name" value="PROKAR_LIPOPROTEIN"/>
    <property type="match status" value="1"/>
</dbReference>
<keyword evidence="9" id="KW-1185">Reference proteome</keyword>
<dbReference type="PANTHER" id="PTHR43649:SF33">
    <property type="entry name" value="POLYGALACTURONAN_RHAMNOGALACTURONAN-BINDING PROTEIN YTCQ"/>
    <property type="match status" value="1"/>
</dbReference>
<organism evidence="8 9">
    <name type="scientific">Cohnella cellulosilytica</name>
    <dbReference type="NCBI Taxonomy" id="986710"/>
    <lineage>
        <taxon>Bacteria</taxon>
        <taxon>Bacillati</taxon>
        <taxon>Bacillota</taxon>
        <taxon>Bacilli</taxon>
        <taxon>Bacillales</taxon>
        <taxon>Paenibacillaceae</taxon>
        <taxon>Cohnella</taxon>
    </lineage>
</organism>
<dbReference type="CDD" id="cd13580">
    <property type="entry name" value="PBP2_AlgQ_like_1"/>
    <property type="match status" value="1"/>
</dbReference>
<keyword evidence="5" id="KW-0449">Lipoprotein</keyword>
<evidence type="ECO:0000256" key="2">
    <source>
        <dbReference type="ARBA" id="ARBA00022729"/>
    </source>
</evidence>
<evidence type="ECO:0000256" key="4">
    <source>
        <dbReference type="ARBA" id="ARBA00023139"/>
    </source>
</evidence>
<keyword evidence="3" id="KW-0472">Membrane</keyword>
<reference evidence="9" key="1">
    <citation type="journal article" date="2019" name="Int. J. Syst. Evol. Microbiol.">
        <title>The Global Catalogue of Microorganisms (GCM) 10K type strain sequencing project: providing services to taxonomists for standard genome sequencing and annotation.</title>
        <authorList>
            <consortium name="The Broad Institute Genomics Platform"/>
            <consortium name="The Broad Institute Genome Sequencing Center for Infectious Disease"/>
            <person name="Wu L."/>
            <person name="Ma J."/>
        </authorList>
    </citation>
    <scope>NUCLEOTIDE SEQUENCE [LARGE SCALE GENOMIC DNA]</scope>
    <source>
        <strain evidence="9">KCTC 12907</strain>
    </source>
</reference>
<evidence type="ECO:0000256" key="3">
    <source>
        <dbReference type="ARBA" id="ARBA00023136"/>
    </source>
</evidence>
<dbReference type="EMBL" id="JBHTAI010000004">
    <property type="protein sequence ID" value="MFC7148297.1"/>
    <property type="molecule type" value="Genomic_DNA"/>
</dbReference>
<dbReference type="Gene3D" id="3.40.190.10">
    <property type="entry name" value="Periplasmic binding protein-like II"/>
    <property type="match status" value="2"/>
</dbReference>
<dbReference type="InterPro" id="IPR050490">
    <property type="entry name" value="Bact_solute-bd_prot1"/>
</dbReference>
<evidence type="ECO:0000256" key="1">
    <source>
        <dbReference type="ARBA" id="ARBA00022475"/>
    </source>
</evidence>
<dbReference type="InterPro" id="IPR006059">
    <property type="entry name" value="SBP"/>
</dbReference>
<name>A0ABW2F4Z8_9BACL</name>
<evidence type="ECO:0000256" key="5">
    <source>
        <dbReference type="ARBA" id="ARBA00023288"/>
    </source>
</evidence>
<evidence type="ECO:0000256" key="6">
    <source>
        <dbReference type="SAM" id="MobiDB-lite"/>
    </source>
</evidence>
<feature type="signal peptide" evidence="7">
    <location>
        <begin position="1"/>
        <end position="27"/>
    </location>
</feature>
<comment type="caution">
    <text evidence="8">The sequence shown here is derived from an EMBL/GenBank/DDBJ whole genome shotgun (WGS) entry which is preliminary data.</text>
</comment>
<feature type="compositionally biased region" description="Low complexity" evidence="6">
    <location>
        <begin position="33"/>
        <end position="51"/>
    </location>
</feature>
<evidence type="ECO:0000256" key="7">
    <source>
        <dbReference type="SAM" id="SignalP"/>
    </source>
</evidence>
<gene>
    <name evidence="8" type="ORF">ACFQMJ_07100</name>
</gene>
<dbReference type="PANTHER" id="PTHR43649">
    <property type="entry name" value="ARABINOSE-BINDING PROTEIN-RELATED"/>
    <property type="match status" value="1"/>
</dbReference>
<dbReference type="RefSeq" id="WP_378045448.1">
    <property type="nucleotide sequence ID" value="NZ_JBHMDN010000007.1"/>
</dbReference>